<sequence length="424" mass="46547">MKFTSIARIARDKYSGAGLRQKYWDASVVAGEIARLLQPDNRVFRQHVLRDYWRYLTLTTCPEQGETALRTRTAIKWLLHAQQAARDGGVSLGYFPCRGELAAWMPSYPETTGYIITSLLAYAECFDDLVARDAALTMARWEIAIQMPSGAVQGGPVCPPAQQTAATFNTGMVLDGWCSAFRATGAGEFLEAGRRAADFLVGDLDENNYFRTNGAYVSAGEIKTYTCLCAWSMYRFGEIVGERLYQDAAIKVIEAALRQQRSNGWFAHNCLTQSAAPLTHTIGYTLQGVLEVGVLAQRPDFVAAARIGVDPLVARVDRHGLLAGRYYADWEPGALSSCLTGNAQIAIVCYRLSELTGESKYSKAANTLVDALKALQETASPNAALNGAIPGSFPLFGGYMRAGYPNWATKYFVDALLLQYRLDR</sequence>
<evidence type="ECO:0000313" key="1">
    <source>
        <dbReference type="EMBL" id="SDQ29872.1"/>
    </source>
</evidence>
<reference evidence="1 2" key="1">
    <citation type="submission" date="2016-10" db="EMBL/GenBank/DDBJ databases">
        <authorList>
            <person name="Varghese N."/>
            <person name="Submissions S."/>
        </authorList>
    </citation>
    <scope>NUCLEOTIDE SEQUENCE [LARGE SCALE GENOMIC DNA]</scope>
    <source>
        <strain evidence="1 2">Nl1</strain>
    </source>
</reference>
<dbReference type="Proteomes" id="UP000183471">
    <property type="component" value="Unassembled WGS sequence"/>
</dbReference>
<dbReference type="Gene3D" id="1.50.10.20">
    <property type="match status" value="1"/>
</dbReference>
<keyword evidence="2" id="KW-1185">Reference proteome</keyword>
<accession>A0ABY0T607</accession>
<gene>
    <name evidence="1" type="ORF">SAMN05216402_0254</name>
</gene>
<dbReference type="InterPro" id="IPR008928">
    <property type="entry name" value="6-hairpin_glycosidase_sf"/>
</dbReference>
<dbReference type="EMBL" id="FNKY01000001">
    <property type="protein sequence ID" value="SDQ29872.1"/>
    <property type="molecule type" value="Genomic_DNA"/>
</dbReference>
<organism evidence="1 2">
    <name type="scientific">Nitrosospira multiformis</name>
    <dbReference type="NCBI Taxonomy" id="1231"/>
    <lineage>
        <taxon>Bacteria</taxon>
        <taxon>Pseudomonadati</taxon>
        <taxon>Pseudomonadota</taxon>
        <taxon>Betaproteobacteria</taxon>
        <taxon>Nitrosomonadales</taxon>
        <taxon>Nitrosomonadaceae</taxon>
        <taxon>Nitrosospira</taxon>
    </lineage>
</organism>
<evidence type="ECO:0000313" key="2">
    <source>
        <dbReference type="Proteomes" id="UP000183471"/>
    </source>
</evidence>
<dbReference type="SUPFAM" id="SSF48208">
    <property type="entry name" value="Six-hairpin glycosidases"/>
    <property type="match status" value="1"/>
</dbReference>
<name>A0ABY0T607_9PROT</name>
<comment type="caution">
    <text evidence="1">The sequence shown here is derived from an EMBL/GenBank/DDBJ whole genome shotgun (WGS) entry which is preliminary data.</text>
</comment>
<dbReference type="RefSeq" id="WP_081346608.1">
    <property type="nucleotide sequence ID" value="NZ_FNKY01000001.1"/>
</dbReference>
<proteinExistence type="predicted"/>
<protein>
    <submittedName>
        <fullName evidence="1">Uncharacterized protein</fullName>
    </submittedName>
</protein>